<dbReference type="Gene3D" id="1.10.8.60">
    <property type="match status" value="1"/>
</dbReference>
<comment type="caution">
    <text evidence="14">The sequence shown here is derived from an EMBL/GenBank/DDBJ whole genome shotgun (WGS) entry which is preliminary data.</text>
</comment>
<dbReference type="InterPro" id="IPR003593">
    <property type="entry name" value="AAA+_ATPase"/>
</dbReference>
<feature type="domain" description="Clp R" evidence="13">
    <location>
        <begin position="6"/>
        <end position="147"/>
    </location>
</feature>
<dbReference type="CDD" id="cd00009">
    <property type="entry name" value="AAA"/>
    <property type="match status" value="1"/>
</dbReference>
<evidence type="ECO:0000256" key="1">
    <source>
        <dbReference type="ARBA" id="ARBA00004496"/>
    </source>
</evidence>
<dbReference type="InterPro" id="IPR003959">
    <property type="entry name" value="ATPase_AAA_core"/>
</dbReference>
<keyword evidence="12" id="KW-0963">Cytoplasm</keyword>
<keyword evidence="5 11" id="KW-0067">ATP-binding</keyword>
<dbReference type="GO" id="GO:0016887">
    <property type="term" value="F:ATP hydrolysis activity"/>
    <property type="evidence" value="ECO:0007669"/>
    <property type="project" value="InterPro"/>
</dbReference>
<evidence type="ECO:0000256" key="6">
    <source>
        <dbReference type="ARBA" id="ARBA00023016"/>
    </source>
</evidence>
<evidence type="ECO:0000256" key="10">
    <source>
        <dbReference type="PROSITE-ProRule" id="PRU01251"/>
    </source>
</evidence>
<dbReference type="Pfam" id="PF17871">
    <property type="entry name" value="AAA_lid_9"/>
    <property type="match status" value="1"/>
</dbReference>
<dbReference type="InterPro" id="IPR019489">
    <property type="entry name" value="Clp_ATPase_C"/>
</dbReference>
<dbReference type="Pfam" id="PF07724">
    <property type="entry name" value="AAA_2"/>
    <property type="match status" value="1"/>
</dbReference>
<dbReference type="AlphaFoldDB" id="A0A0D8ZZZ7"/>
<evidence type="ECO:0000256" key="11">
    <source>
        <dbReference type="RuleBase" id="RU004432"/>
    </source>
</evidence>
<evidence type="ECO:0000256" key="8">
    <source>
        <dbReference type="ARBA" id="ARBA00023186"/>
    </source>
</evidence>
<keyword evidence="7 12" id="KW-0175">Coiled coil</keyword>
<gene>
    <name evidence="12" type="primary">clpB</name>
    <name evidence="14" type="ORF">UH38_04275</name>
</gene>
<dbReference type="InterPro" id="IPR018368">
    <property type="entry name" value="ClpA/B_CS1"/>
</dbReference>
<dbReference type="Pfam" id="PF00004">
    <property type="entry name" value="AAA"/>
    <property type="match status" value="1"/>
</dbReference>
<evidence type="ECO:0000259" key="13">
    <source>
        <dbReference type="PROSITE" id="PS51903"/>
    </source>
</evidence>
<dbReference type="PANTHER" id="PTHR11638:SF18">
    <property type="entry name" value="HEAT SHOCK PROTEIN 104"/>
    <property type="match status" value="1"/>
</dbReference>
<keyword evidence="15" id="KW-1185">Reference proteome</keyword>
<evidence type="ECO:0000256" key="7">
    <source>
        <dbReference type="ARBA" id="ARBA00023054"/>
    </source>
</evidence>
<dbReference type="CDD" id="cd19499">
    <property type="entry name" value="RecA-like_ClpB_Hsp104-like"/>
    <property type="match status" value="1"/>
</dbReference>
<proteinExistence type="inferred from homology"/>
<comment type="similarity">
    <text evidence="2 11">Belongs to the ClpA/ClpB family.</text>
</comment>
<dbReference type="GO" id="GO:0005524">
    <property type="term" value="F:ATP binding"/>
    <property type="evidence" value="ECO:0007669"/>
    <property type="project" value="UniProtKB-UniRule"/>
</dbReference>
<dbReference type="NCBIfam" id="TIGR03346">
    <property type="entry name" value="chaperone_ClpB"/>
    <property type="match status" value="1"/>
</dbReference>
<dbReference type="FunFam" id="3.40.50.300:FF:000010">
    <property type="entry name" value="Chaperone clpB 1, putative"/>
    <property type="match status" value="1"/>
</dbReference>
<evidence type="ECO:0000256" key="9">
    <source>
        <dbReference type="ARBA" id="ARBA00026057"/>
    </source>
</evidence>
<reference evidence="14 15" key="1">
    <citation type="submission" date="2015-02" db="EMBL/GenBank/DDBJ databases">
        <title>Draft genome of a novel marine cyanobacterium (Chroococcales) isolated from South Atlantic Ocean.</title>
        <authorList>
            <person name="Rigonato J."/>
            <person name="Alvarenga D.O."/>
            <person name="Branco L.H."/>
            <person name="Varani A.M."/>
            <person name="Brandini F.P."/>
            <person name="Fiore M.F."/>
        </authorList>
    </citation>
    <scope>NUCLEOTIDE SEQUENCE [LARGE SCALE GENOMIC DNA]</scope>
    <source>
        <strain evidence="14 15">CENA595</strain>
    </source>
</reference>
<dbReference type="InterPro" id="IPR017730">
    <property type="entry name" value="Chaperonin_ClpB"/>
</dbReference>
<dbReference type="PATRIC" id="fig|1618023.3.peg.722"/>
<dbReference type="GO" id="GO:0042026">
    <property type="term" value="P:protein refolding"/>
    <property type="evidence" value="ECO:0007669"/>
    <property type="project" value="UniProtKB-UniRule"/>
</dbReference>
<evidence type="ECO:0000256" key="5">
    <source>
        <dbReference type="ARBA" id="ARBA00022840"/>
    </source>
</evidence>
<keyword evidence="4 11" id="KW-0547">Nucleotide-binding</keyword>
<dbReference type="InterPro" id="IPR001270">
    <property type="entry name" value="ClpA/B"/>
</dbReference>
<dbReference type="InterPro" id="IPR041546">
    <property type="entry name" value="ClpA/ClpB_AAA_lid"/>
</dbReference>
<dbReference type="InterPro" id="IPR004176">
    <property type="entry name" value="Clp_R_N"/>
</dbReference>
<dbReference type="SMART" id="SM00382">
    <property type="entry name" value="AAA"/>
    <property type="match status" value="2"/>
</dbReference>
<dbReference type="PROSITE" id="PS51903">
    <property type="entry name" value="CLP_R"/>
    <property type="match status" value="1"/>
</dbReference>
<accession>A0A0D8ZZZ7</accession>
<dbReference type="STRING" id="1618023.UH38_04275"/>
<evidence type="ECO:0000256" key="3">
    <source>
        <dbReference type="ARBA" id="ARBA00022737"/>
    </source>
</evidence>
<dbReference type="PROSITE" id="PS00870">
    <property type="entry name" value="CLPAB_1"/>
    <property type="match status" value="1"/>
</dbReference>
<dbReference type="InterPro" id="IPR050130">
    <property type="entry name" value="ClpA_ClpB"/>
</dbReference>
<protein>
    <recommendedName>
        <fullName evidence="12">Chaperone protein ClpB</fullName>
    </recommendedName>
</protein>
<comment type="subunit">
    <text evidence="9">Homohexamer. The oligomerization is ATP-dependent.</text>
</comment>
<dbReference type="SUPFAM" id="SSF52540">
    <property type="entry name" value="P-loop containing nucleoside triphosphate hydrolases"/>
    <property type="match status" value="2"/>
</dbReference>
<keyword evidence="6 12" id="KW-0346">Stress response</keyword>
<organism evidence="14 15">
    <name type="scientific">Aliterella atlantica CENA595</name>
    <dbReference type="NCBI Taxonomy" id="1618023"/>
    <lineage>
        <taxon>Bacteria</taxon>
        <taxon>Bacillati</taxon>
        <taxon>Cyanobacteriota</taxon>
        <taxon>Cyanophyceae</taxon>
        <taxon>Chroococcidiopsidales</taxon>
        <taxon>Aliterellaceae</taxon>
        <taxon>Aliterella</taxon>
    </lineage>
</organism>
<feature type="coiled-coil region" evidence="12">
    <location>
        <begin position="437"/>
        <end position="529"/>
    </location>
</feature>
<comment type="subcellular location">
    <subcellularLocation>
        <location evidence="1 12">Cytoplasm</location>
    </subcellularLocation>
</comment>
<dbReference type="EMBL" id="JYON01000003">
    <property type="protein sequence ID" value="KJH72781.1"/>
    <property type="molecule type" value="Genomic_DNA"/>
</dbReference>
<dbReference type="Proteomes" id="UP000032452">
    <property type="component" value="Unassembled WGS sequence"/>
</dbReference>
<comment type="subunit">
    <text evidence="12">Homohexamer; The oligomerization is ATP-dependent.</text>
</comment>
<name>A0A0D8ZZZ7_9CYAN</name>
<evidence type="ECO:0000256" key="4">
    <source>
        <dbReference type="ARBA" id="ARBA00022741"/>
    </source>
</evidence>
<dbReference type="SUPFAM" id="SSF81923">
    <property type="entry name" value="Double Clp-N motif"/>
    <property type="match status" value="1"/>
</dbReference>
<keyword evidence="3 10" id="KW-0677">Repeat</keyword>
<evidence type="ECO:0000313" key="14">
    <source>
        <dbReference type="EMBL" id="KJH72781.1"/>
    </source>
</evidence>
<dbReference type="InterPro" id="IPR028299">
    <property type="entry name" value="ClpA/B_CS2"/>
</dbReference>
<dbReference type="Pfam" id="PF02861">
    <property type="entry name" value="Clp_N"/>
    <property type="match status" value="1"/>
</dbReference>
<dbReference type="RefSeq" id="WP_045053395.1">
    <property type="nucleotide sequence ID" value="NZ_CAWMDP010000011.1"/>
</dbReference>
<dbReference type="Pfam" id="PF10431">
    <property type="entry name" value="ClpB_D2-small"/>
    <property type="match status" value="1"/>
</dbReference>
<dbReference type="FunFam" id="1.10.8.60:FF:000017">
    <property type="entry name" value="ATP-dependent chaperone ClpB"/>
    <property type="match status" value="1"/>
</dbReference>
<comment type="function">
    <text evidence="12">Part of a stress-induced multi-chaperone system, it is involved in the recovery of the cell from heat-induced damage, in cooperation with DnaK, DnaJ and GrpE.</text>
</comment>
<dbReference type="FunFam" id="3.40.50.300:FF:000025">
    <property type="entry name" value="ATP-dependent Clp protease subunit"/>
    <property type="match status" value="1"/>
</dbReference>
<dbReference type="Gene3D" id="1.10.1780.10">
    <property type="entry name" value="Clp, N-terminal domain"/>
    <property type="match status" value="1"/>
</dbReference>
<sequence>MQPTDPNKFTDKAWEAIVKSQDIARNYLQQQLDVEHVMLALLEPTELGDRILNKAGIDTSRFSQQIEAFTQRQPRIGKSEQLYLGRSLDTMLDRAEAARAKMEDEFISVEHLLLAFAQDERLGRRLYKTLNIDTPKLEAAIQSVRGSQKVTDQAPESRYQALEKFGRDLTEQAKLGKLDPVIGRDDEVRRVIQVLSRRSKNNPVLIGEPGVGKTAIAEGLAQRIINGDVPESLKNRQLISLDMGSLIAGAKYRGEFEDRLRSVLKEVTGSNGQIVLFIDELHTVVGAGATQGNMDAGNLLKPMLARGELRCIGATTLDEYRKYIEKDAALERRFQQVLVDQPTVETTISILRGLKQRYEVHHSVKITDSALVAAATLSSRYISDRFLPDKAIDLVDEAAAQLKMEITSKPSELEAIDRRLMQLEMEKLSIAGEDQKAAITKERLARIQQEISNLTEKQQEFNSQWQGEKQLLEAISELKKQEDDLRVQIEQAERAYDLNKAAQLKYGQLEGLQREREAKETKLIEIQNQGSTLLREQVTEADIAEIVAKWTGIPVNRLLESERQKLLQLESHLHQRVIGQSEAVEAVSAAIRRARAGMKDPGRPIGSFLFMGPTGVGKTELARALAQFLFDADDAIVRLDMSEYMEKHSVSRLVGAPPGYVGFEEGGQLSEAVRRRPYSVVLLDEVEKAHPDVFNILLQVLDDGRITDSQGRTVDFRNTIIVMTSNIGSEHILDVAGDDRKYDKMQTKVLDALRSHFRPEFLNRVDDIILFHTLKRSELRQIISIQIKRVMNLLADQKINLELSSAAQDFIVDVGYDPTYGARPLKRAIQKQIENPLATKLLENTFVEGDTIYVDYVDDSLTFDRKKTLKAVPQKA</sequence>
<dbReference type="PROSITE" id="PS00871">
    <property type="entry name" value="CLPAB_2"/>
    <property type="match status" value="1"/>
</dbReference>
<evidence type="ECO:0000313" key="15">
    <source>
        <dbReference type="Proteomes" id="UP000032452"/>
    </source>
</evidence>
<dbReference type="PRINTS" id="PR00300">
    <property type="entry name" value="CLPPROTEASEA"/>
</dbReference>
<evidence type="ECO:0000256" key="12">
    <source>
        <dbReference type="RuleBase" id="RU362034"/>
    </source>
</evidence>
<dbReference type="SMART" id="SM01086">
    <property type="entry name" value="ClpB_D2-small"/>
    <property type="match status" value="1"/>
</dbReference>
<dbReference type="GO" id="GO:0034605">
    <property type="term" value="P:cellular response to heat"/>
    <property type="evidence" value="ECO:0007669"/>
    <property type="project" value="TreeGrafter"/>
</dbReference>
<dbReference type="PANTHER" id="PTHR11638">
    <property type="entry name" value="ATP-DEPENDENT CLP PROTEASE"/>
    <property type="match status" value="1"/>
</dbReference>
<dbReference type="OrthoDB" id="9803641at2"/>
<dbReference type="GO" id="GO:0005737">
    <property type="term" value="C:cytoplasm"/>
    <property type="evidence" value="ECO:0007669"/>
    <property type="project" value="UniProtKB-SubCell"/>
</dbReference>
<keyword evidence="8 11" id="KW-0143">Chaperone</keyword>
<evidence type="ECO:0000256" key="2">
    <source>
        <dbReference type="ARBA" id="ARBA00008675"/>
    </source>
</evidence>
<dbReference type="Gene3D" id="3.40.50.300">
    <property type="entry name" value="P-loop containing nucleotide triphosphate hydrolases"/>
    <property type="match status" value="3"/>
</dbReference>
<dbReference type="InterPro" id="IPR036628">
    <property type="entry name" value="Clp_N_dom_sf"/>
</dbReference>
<dbReference type="InterPro" id="IPR027417">
    <property type="entry name" value="P-loop_NTPase"/>
</dbReference>
<dbReference type="FunFam" id="3.40.50.300:FF:000120">
    <property type="entry name" value="ATP-dependent chaperone ClpB"/>
    <property type="match status" value="1"/>
</dbReference>